<evidence type="ECO:0000256" key="1">
    <source>
        <dbReference type="ARBA" id="ARBA00022737"/>
    </source>
</evidence>
<accession>A0AAX1IC68</accession>
<evidence type="ECO:0000313" key="4">
    <source>
        <dbReference type="EMBL" id="QNG76849.1"/>
    </source>
</evidence>
<feature type="domain" description="Teneurin-like YD-shell" evidence="3">
    <location>
        <begin position="80"/>
        <end position="174"/>
    </location>
</feature>
<dbReference type="InterPro" id="IPR056823">
    <property type="entry name" value="TEN-like_YD-shell"/>
</dbReference>
<evidence type="ECO:0000313" key="5">
    <source>
        <dbReference type="Proteomes" id="UP000515598"/>
    </source>
</evidence>
<dbReference type="AlphaFoldDB" id="A0AAX1IC68"/>
<evidence type="ECO:0000259" key="3">
    <source>
        <dbReference type="Pfam" id="PF25023"/>
    </source>
</evidence>
<evidence type="ECO:0000256" key="2">
    <source>
        <dbReference type="SAM" id="MobiDB-lite"/>
    </source>
</evidence>
<feature type="compositionally biased region" description="Basic residues" evidence="2">
    <location>
        <begin position="1"/>
        <end position="12"/>
    </location>
</feature>
<dbReference type="PANTHER" id="PTHR32305">
    <property type="match status" value="1"/>
</dbReference>
<feature type="region of interest" description="Disordered" evidence="2">
    <location>
        <begin position="1"/>
        <end position="27"/>
    </location>
</feature>
<name>A0AAX1IC68_STEMA</name>
<dbReference type="Proteomes" id="UP000515598">
    <property type="component" value="Chromosome"/>
</dbReference>
<proteinExistence type="predicted"/>
<organism evidence="4 5">
    <name type="scientific">Stenotrophomonas maltophilia</name>
    <name type="common">Pseudomonas maltophilia</name>
    <name type="synonym">Xanthomonas maltophilia</name>
    <dbReference type="NCBI Taxonomy" id="40324"/>
    <lineage>
        <taxon>Bacteria</taxon>
        <taxon>Pseudomonadati</taxon>
        <taxon>Pseudomonadota</taxon>
        <taxon>Gammaproteobacteria</taxon>
        <taxon>Lysobacterales</taxon>
        <taxon>Lysobacteraceae</taxon>
        <taxon>Stenotrophomonas</taxon>
        <taxon>Stenotrophomonas maltophilia group</taxon>
    </lineage>
</organism>
<reference evidence="4 5" key="1">
    <citation type="submission" date="2020-08" db="EMBL/GenBank/DDBJ databases">
        <title>Phenotypic and transcriptomic analysis of seven clinical Stenotrophomonas maltophilia isolates identify a small set of shared and commonly regulated genes involved in biofilm lifestyle.</title>
        <authorList>
            <person name="Alio I."/>
            <person name="Gudzuhn M."/>
            <person name="Streit W."/>
        </authorList>
    </citation>
    <scope>NUCLEOTIDE SEQUENCE [LARGE SCALE GENOMIC DNA]</scope>
    <source>
        <strain evidence="4 5">UHH_SKK55</strain>
    </source>
</reference>
<protein>
    <recommendedName>
        <fullName evidence="3">Teneurin-like YD-shell domain-containing protein</fullName>
    </recommendedName>
</protein>
<gene>
    <name evidence="4" type="ORF">GPNADHDJ_01031</name>
</gene>
<dbReference type="InterPro" id="IPR022385">
    <property type="entry name" value="Rhs_assc_core"/>
</dbReference>
<dbReference type="InterPro" id="IPR050708">
    <property type="entry name" value="T6SS_VgrG/RHS"/>
</dbReference>
<dbReference type="PANTHER" id="PTHR32305:SF15">
    <property type="entry name" value="PROTEIN RHSA-RELATED"/>
    <property type="match status" value="1"/>
</dbReference>
<dbReference type="Gene3D" id="2.180.10.10">
    <property type="entry name" value="RHS repeat-associated core"/>
    <property type="match status" value="1"/>
</dbReference>
<keyword evidence="1" id="KW-0677">Repeat</keyword>
<dbReference type="EMBL" id="CP060025">
    <property type="protein sequence ID" value="QNG76849.1"/>
    <property type="molecule type" value="Genomic_DNA"/>
</dbReference>
<dbReference type="Pfam" id="PF25023">
    <property type="entry name" value="TEN_YD-shell"/>
    <property type="match status" value="1"/>
</dbReference>
<dbReference type="NCBIfam" id="TIGR03696">
    <property type="entry name" value="Rhs_assc_core"/>
    <property type="match status" value="1"/>
</dbReference>
<sequence>MARRPERRRSSRSSKSSRLSPGRAHDGRSREAASFFVGRYPIEGISGTLNGIWKRGRDGMLNWIVLTLAMASTDGEVVTYVHTDALGSPVAITDSNGKVIERFTYEPYGSVVGIAAADGPGYSGHVFDSTTGLNYMQQRYYSPEIGAFLSVDPVAAYGGKSSLFNRYGYANSSPYNFVDPDGRVPVVTRMKDGSVKISFPTKFSGDGATPKNIATFKEQVASMSGTYDIGGKETRVTVEVTDIERSTPRAARNEIKLVNGETSHRSGRSFAELGGKKGEINVLDRFDKGVVPHEVSHLGGVDDLYDKTTGLPNPARGDGIMNRVPGVVDSHTIGGIVDGDSAVQKRER</sequence>